<keyword evidence="3" id="KW-1185">Reference proteome</keyword>
<proteinExistence type="predicted"/>
<reference evidence="2 3" key="1">
    <citation type="submission" date="2017-09" db="EMBL/GenBank/DDBJ databases">
        <title>The draft genome sequences of Marinobacter sp. PWS21.</title>
        <authorList>
            <person name="Cao J."/>
        </authorList>
    </citation>
    <scope>NUCLEOTIDE SEQUENCE [LARGE SCALE GENOMIC DNA]</scope>
    <source>
        <strain evidence="2 3">PWS21</strain>
    </source>
</reference>
<evidence type="ECO:0000313" key="2">
    <source>
        <dbReference type="EMBL" id="PHQ13586.1"/>
    </source>
</evidence>
<sequence length="170" mass="18313">MKTKKLALYTGVAAIVIGAGATTLALQAGESAQPSASLTESEEAGQAITIYKSPNCGCCQSWAEHLAANGFDTRIVETDNLNEIKQQYDVPRDMASCHTALVDDLVIEGHVPANDILAYLEDPQFNTIGLSVPGMPHGTPGMETGRKDDYQVIAFNANGQQQVFREHKDY</sequence>
<dbReference type="AlphaFoldDB" id="A0A2G1UGG4"/>
<dbReference type="SUPFAM" id="SSF52833">
    <property type="entry name" value="Thioredoxin-like"/>
    <property type="match status" value="1"/>
</dbReference>
<dbReference type="Pfam" id="PF04214">
    <property type="entry name" value="DUF411"/>
    <property type="match status" value="1"/>
</dbReference>
<keyword evidence="1" id="KW-0732">Signal</keyword>
<feature type="chain" id="PRO_5013699608" evidence="1">
    <location>
        <begin position="29"/>
        <end position="170"/>
    </location>
</feature>
<feature type="signal peptide" evidence="1">
    <location>
        <begin position="1"/>
        <end position="28"/>
    </location>
</feature>
<dbReference type="Proteomes" id="UP000231409">
    <property type="component" value="Unassembled WGS sequence"/>
</dbReference>
<gene>
    <name evidence="2" type="ORF">CLH61_17700</name>
</gene>
<protein>
    <submittedName>
        <fullName evidence="2">CopG family transcriptional regulator</fullName>
    </submittedName>
</protein>
<dbReference type="InterPro" id="IPR036249">
    <property type="entry name" value="Thioredoxin-like_sf"/>
</dbReference>
<evidence type="ECO:0000313" key="3">
    <source>
        <dbReference type="Proteomes" id="UP000231409"/>
    </source>
</evidence>
<dbReference type="RefSeq" id="WP_099616046.1">
    <property type="nucleotide sequence ID" value="NZ_KZ319380.1"/>
</dbReference>
<dbReference type="EMBL" id="NTFH01000020">
    <property type="protein sequence ID" value="PHQ13586.1"/>
    <property type="molecule type" value="Genomic_DNA"/>
</dbReference>
<organism evidence="2 3">
    <name type="scientific">Marinobacter profundi</name>
    <dbReference type="NCBI Taxonomy" id="2666256"/>
    <lineage>
        <taxon>Bacteria</taxon>
        <taxon>Pseudomonadati</taxon>
        <taxon>Pseudomonadota</taxon>
        <taxon>Gammaproteobacteria</taxon>
        <taxon>Pseudomonadales</taxon>
        <taxon>Marinobacteraceae</taxon>
        <taxon>Marinobacter</taxon>
    </lineage>
</organism>
<dbReference type="InterPro" id="IPR007332">
    <property type="entry name" value="DUF411"/>
</dbReference>
<comment type="caution">
    <text evidence="2">The sequence shown here is derived from an EMBL/GenBank/DDBJ whole genome shotgun (WGS) entry which is preliminary data.</text>
</comment>
<evidence type="ECO:0000256" key="1">
    <source>
        <dbReference type="SAM" id="SignalP"/>
    </source>
</evidence>
<accession>A0A2G1UGG4</accession>
<name>A0A2G1UGG4_9GAMM</name>